<reference evidence="4" key="1">
    <citation type="journal article" date="2015" name="Genome Announc.">
        <title>Genome sequence of the AIDS-associated pathogen Penicillium marneffei (ATCC18224) and its near taxonomic relative Talaromyces stipitatus (ATCC10500).</title>
        <authorList>
            <person name="Nierman W.C."/>
            <person name="Fedorova-Abrams N.D."/>
            <person name="Andrianopoulos A."/>
        </authorList>
    </citation>
    <scope>NUCLEOTIDE SEQUENCE [LARGE SCALE GENOMIC DNA]</scope>
    <source>
        <strain evidence="4">ATCC 10500 / CBS 375.48 / QM 6759 / NRRL 1006</strain>
    </source>
</reference>
<dbReference type="HOGENOM" id="CLU_036529_1_0_1"/>
<dbReference type="SMART" id="SM01406">
    <property type="entry name" value="PAPA-1"/>
    <property type="match status" value="1"/>
</dbReference>
<feature type="compositionally biased region" description="Basic residues" evidence="1">
    <location>
        <begin position="321"/>
        <end position="332"/>
    </location>
</feature>
<feature type="domain" description="INO80 complex subunit B-like conserved region" evidence="2">
    <location>
        <begin position="290"/>
        <end position="375"/>
    </location>
</feature>
<dbReference type="InterPro" id="IPR006880">
    <property type="entry name" value="INO80B_C"/>
</dbReference>
<dbReference type="Pfam" id="PF04795">
    <property type="entry name" value="PAPA-1"/>
    <property type="match status" value="1"/>
</dbReference>
<organism evidence="3 4">
    <name type="scientific">Talaromyces stipitatus (strain ATCC 10500 / CBS 375.48 / QM 6759 / NRRL 1006)</name>
    <name type="common">Penicillium stipitatum</name>
    <dbReference type="NCBI Taxonomy" id="441959"/>
    <lineage>
        <taxon>Eukaryota</taxon>
        <taxon>Fungi</taxon>
        <taxon>Dikarya</taxon>
        <taxon>Ascomycota</taxon>
        <taxon>Pezizomycotina</taxon>
        <taxon>Eurotiomycetes</taxon>
        <taxon>Eurotiomycetidae</taxon>
        <taxon>Eurotiales</taxon>
        <taxon>Trichocomaceae</taxon>
        <taxon>Talaromyces</taxon>
        <taxon>Talaromyces sect. Talaromyces</taxon>
    </lineage>
</organism>
<evidence type="ECO:0000313" key="4">
    <source>
        <dbReference type="Proteomes" id="UP000001745"/>
    </source>
</evidence>
<dbReference type="GeneID" id="8103516"/>
<keyword evidence="4" id="KW-1185">Reference proteome</keyword>
<accession>B8LZK1</accession>
<protein>
    <submittedName>
        <fullName evidence="3">PAPA-1-like conserved region protein</fullName>
    </submittedName>
</protein>
<dbReference type="OrthoDB" id="2021186at2759"/>
<dbReference type="eggNOG" id="ENOG502S7M7">
    <property type="taxonomic scope" value="Eukaryota"/>
</dbReference>
<name>B8LZK1_TALSN</name>
<evidence type="ECO:0000259" key="2">
    <source>
        <dbReference type="SMART" id="SM01406"/>
    </source>
</evidence>
<feature type="region of interest" description="Disordered" evidence="1">
    <location>
        <begin position="295"/>
        <end position="350"/>
    </location>
</feature>
<feature type="compositionally biased region" description="Polar residues" evidence="1">
    <location>
        <begin position="41"/>
        <end position="54"/>
    </location>
</feature>
<dbReference type="AlphaFoldDB" id="B8LZK1"/>
<dbReference type="Proteomes" id="UP000001745">
    <property type="component" value="Unassembled WGS sequence"/>
</dbReference>
<dbReference type="VEuPathDB" id="FungiDB:TSTA_096730"/>
<dbReference type="STRING" id="441959.B8LZK1"/>
<feature type="compositionally biased region" description="Acidic residues" evidence="1">
    <location>
        <begin position="192"/>
        <end position="255"/>
    </location>
</feature>
<dbReference type="PANTHER" id="PTHR21561:SF12">
    <property type="entry name" value="INO80 COMPLEX SUBUNIT B"/>
    <property type="match status" value="1"/>
</dbReference>
<dbReference type="PhylomeDB" id="B8LZK1"/>
<dbReference type="EMBL" id="EQ962653">
    <property type="protein sequence ID" value="EED22424.1"/>
    <property type="molecule type" value="Genomic_DNA"/>
</dbReference>
<feature type="compositionally biased region" description="Basic and acidic residues" evidence="1">
    <location>
        <begin position="295"/>
        <end position="317"/>
    </location>
</feature>
<gene>
    <name evidence="3" type="ORF">TSTA_096730</name>
</gene>
<evidence type="ECO:0000313" key="3">
    <source>
        <dbReference type="EMBL" id="EED22424.1"/>
    </source>
</evidence>
<dbReference type="RefSeq" id="XP_002479387.1">
    <property type="nucleotide sequence ID" value="XM_002479342.1"/>
</dbReference>
<evidence type="ECO:0000256" key="1">
    <source>
        <dbReference type="SAM" id="MobiDB-lite"/>
    </source>
</evidence>
<feature type="compositionally biased region" description="Acidic residues" evidence="1">
    <location>
        <begin position="116"/>
        <end position="161"/>
    </location>
</feature>
<feature type="compositionally biased region" description="Polar residues" evidence="1">
    <location>
        <begin position="66"/>
        <end position="75"/>
    </location>
</feature>
<feature type="compositionally biased region" description="Polar residues" evidence="1">
    <location>
        <begin position="1"/>
        <end position="29"/>
    </location>
</feature>
<dbReference type="InParanoid" id="B8LZK1"/>
<dbReference type="GO" id="GO:0031011">
    <property type="term" value="C:Ino80 complex"/>
    <property type="evidence" value="ECO:0007669"/>
    <property type="project" value="InterPro"/>
</dbReference>
<dbReference type="OMA" id="VHARWAD"/>
<dbReference type="PANTHER" id="PTHR21561">
    <property type="entry name" value="INO80 COMPLEX SUBUNIT B"/>
    <property type="match status" value="1"/>
</dbReference>
<proteinExistence type="predicted"/>
<sequence>MPSTRSLRSHAASGSSPDGQDANISTRSGRLTRGAAAATINPATSVTVSRSTGASPGAKSIHLTVKMSSSKLRQVTNHRSSRATASTSSRHNIFTEDPVVHGKRSSRNNRNLKEISEDEEDDDLVEEDDEDVEEEAGDSEDAAGEEDELDADGDLDMDDETPQPAVSRRNQRQQPATKSKPVKPVEEKEMELADDDDENEELSELESDAEGEPDDTMLQDEEMGEAGEEEEEVDEEDEVIEEEEDDGLGSDDDSALDLTKLTKRQRGSLGTDFLQLPMEPQVKKHLTAEEHAMRRAEMARRRKNLSEKRNEEEKMDTINRLLKKQAPKRRGRVPVGELGGEATPDVAVEPEKPDVTVVRWISTSEGCRVAVPTEMLGTPASHPFGGLAVGAASGNKLIEEV</sequence>
<feature type="compositionally biased region" description="Low complexity" evidence="1">
    <location>
        <begin position="82"/>
        <end position="92"/>
    </location>
</feature>
<dbReference type="InterPro" id="IPR029523">
    <property type="entry name" value="INO80B/Ies2"/>
</dbReference>
<feature type="region of interest" description="Disordered" evidence="1">
    <location>
        <begin position="1"/>
        <end position="267"/>
    </location>
</feature>
<dbReference type="GO" id="GO:0006338">
    <property type="term" value="P:chromatin remodeling"/>
    <property type="evidence" value="ECO:0007669"/>
    <property type="project" value="InterPro"/>
</dbReference>